<reference evidence="2" key="1">
    <citation type="journal article" date="2011" name="Nat. Biotechnol.">
        <title>The genomic sequence of the Chinese hamster ovary (CHO)-K1 cell line.</title>
        <authorList>
            <person name="Xu X."/>
            <person name="Nagarajan H."/>
            <person name="Lewis N.E."/>
            <person name="Pan S."/>
            <person name="Cai Z."/>
            <person name="Liu X."/>
            <person name="Chen W."/>
            <person name="Xie M."/>
            <person name="Wang W."/>
            <person name="Hammond S."/>
            <person name="Andersen M.R."/>
            <person name="Neff N."/>
            <person name="Passarelli B."/>
            <person name="Koh W."/>
            <person name="Fan H.C."/>
            <person name="Wang J."/>
            <person name="Gui Y."/>
            <person name="Lee K.H."/>
            <person name="Betenbaugh M.J."/>
            <person name="Quake S.R."/>
            <person name="Famili I."/>
            <person name="Palsson B.O."/>
            <person name="Wang J."/>
        </authorList>
    </citation>
    <scope>NUCLEOTIDE SEQUENCE [LARGE SCALE GENOMIC DNA]</scope>
    <source>
        <strain evidence="2">CHO K1 cell line</strain>
    </source>
</reference>
<dbReference type="EMBL" id="JH000941">
    <property type="protein sequence ID" value="EGW00261.1"/>
    <property type="molecule type" value="Genomic_DNA"/>
</dbReference>
<evidence type="ECO:0000313" key="1">
    <source>
        <dbReference type="EMBL" id="EGW00261.1"/>
    </source>
</evidence>
<proteinExistence type="predicted"/>
<dbReference type="InParanoid" id="G3HYR3"/>
<gene>
    <name evidence="1" type="ORF">I79_016204</name>
</gene>
<name>G3HYR3_CRIGR</name>
<dbReference type="AlphaFoldDB" id="G3HYR3"/>
<organism evidence="1 2">
    <name type="scientific">Cricetulus griseus</name>
    <name type="common">Chinese hamster</name>
    <name type="synonym">Cricetulus barabensis griseus</name>
    <dbReference type="NCBI Taxonomy" id="10029"/>
    <lineage>
        <taxon>Eukaryota</taxon>
        <taxon>Metazoa</taxon>
        <taxon>Chordata</taxon>
        <taxon>Craniata</taxon>
        <taxon>Vertebrata</taxon>
        <taxon>Euteleostomi</taxon>
        <taxon>Mammalia</taxon>
        <taxon>Eutheria</taxon>
        <taxon>Euarchontoglires</taxon>
        <taxon>Glires</taxon>
        <taxon>Rodentia</taxon>
        <taxon>Myomorpha</taxon>
        <taxon>Muroidea</taxon>
        <taxon>Cricetidae</taxon>
        <taxon>Cricetinae</taxon>
        <taxon>Cricetulus</taxon>
    </lineage>
</organism>
<sequence length="50" mass="5810">MGQQSWALGSEGRSLMLWLQLEKITEEENDDAKWSSRWTWTPVESGRGEL</sequence>
<protein>
    <submittedName>
        <fullName evidence="1">Uncharacterized protein</fullName>
    </submittedName>
</protein>
<dbReference type="Proteomes" id="UP000001075">
    <property type="component" value="Unassembled WGS sequence"/>
</dbReference>
<evidence type="ECO:0000313" key="2">
    <source>
        <dbReference type="Proteomes" id="UP000001075"/>
    </source>
</evidence>
<accession>G3HYR3</accession>